<sequence>MNDARWRRLLKIPPGLIRYRYAALPIAALAEAPTGEPKIGIFVHAFYEQEIQRILPYLAHIGAPFRLFVSTDTPEKKNFLEAALRSYAPDVRIFENRGRDIAPKFVGFRDEQRACDLVLHIHTKKSPHAEELARWLEFILDSLLGSPDVLRSIFGLFATYPHLGVIAPRVHPSVVYGVQWGKNYCKTVYLARRMGVRLERSTRLDFPAGSMFWARPAALAPLLDLDLAFSSFEPEHGQVDGTTAHALERLIFYAAERAGYRSLHVGTSDDAEAFETVIGSGELEQGWVRTR</sequence>
<dbReference type="InterPro" id="IPR007739">
    <property type="entry name" value="RgpF"/>
</dbReference>
<reference evidence="1" key="1">
    <citation type="journal article" date="2022" name="ISME J.">
        <title>Identification of active gaseous-alkane degraders at natural gas seeps.</title>
        <authorList>
            <person name="Farhan Ul Haque M."/>
            <person name="Hernandez M."/>
            <person name="Crombie A.T."/>
            <person name="Murrell J.C."/>
        </authorList>
    </citation>
    <scope>NUCLEOTIDE SEQUENCE</scope>
    <source>
        <strain evidence="1">PC2</strain>
    </source>
</reference>
<dbReference type="EMBL" id="JAIVFP010000001">
    <property type="protein sequence ID" value="MCI4682571.1"/>
    <property type="molecule type" value="Genomic_DNA"/>
</dbReference>
<comment type="caution">
    <text evidence="1">The sequence shown here is derived from an EMBL/GenBank/DDBJ whole genome shotgun (WGS) entry which is preliminary data.</text>
</comment>
<dbReference type="Proteomes" id="UP001139104">
    <property type="component" value="Unassembled WGS sequence"/>
</dbReference>
<gene>
    <name evidence="1" type="ORF">K2U94_07315</name>
</gene>
<keyword evidence="2" id="KW-1185">Reference proteome</keyword>
<proteinExistence type="predicted"/>
<evidence type="ECO:0000313" key="2">
    <source>
        <dbReference type="Proteomes" id="UP001139104"/>
    </source>
</evidence>
<evidence type="ECO:0000313" key="1">
    <source>
        <dbReference type="EMBL" id="MCI4682571.1"/>
    </source>
</evidence>
<name>A0ABS9Z4L7_9HYPH</name>
<organism evidence="1 2">
    <name type="scientific">Candidatus Rhodoblastus alkanivorans</name>
    <dbReference type="NCBI Taxonomy" id="2954117"/>
    <lineage>
        <taxon>Bacteria</taxon>
        <taxon>Pseudomonadati</taxon>
        <taxon>Pseudomonadota</taxon>
        <taxon>Alphaproteobacteria</taxon>
        <taxon>Hyphomicrobiales</taxon>
        <taxon>Rhodoblastaceae</taxon>
        <taxon>Rhodoblastus</taxon>
    </lineage>
</organism>
<protein>
    <submittedName>
        <fullName evidence="1">Rhamnan synthesis F family protein</fullName>
    </submittedName>
</protein>
<dbReference type="Pfam" id="PF05045">
    <property type="entry name" value="RgpF"/>
    <property type="match status" value="1"/>
</dbReference>
<dbReference type="RefSeq" id="WP_243066572.1">
    <property type="nucleotide sequence ID" value="NZ_JAIVFK010000004.1"/>
</dbReference>
<accession>A0ABS9Z4L7</accession>